<dbReference type="AlphaFoldDB" id="A0A1V9F848"/>
<evidence type="ECO:0000313" key="2">
    <source>
        <dbReference type="Proteomes" id="UP000192610"/>
    </source>
</evidence>
<sequence length="230" mass="26635">MKEVSGYKVMSTAALNELEEKNQSLIDSTYQLESNLAFVTVFKDKTAIILPGKGDKEGLFFENTEALNKMVESGVYPVKGDGSFWERQKSRVLNFANEMDYYCSRLSEMLNFKVELRNDPQYLKELSQIITLKFSTKPKRIDKNLYCYLAIYVGELLRRKVDGAWKFLPIYSLNVYYQPEIVSNGKFCDHWGFIIGQLEMASFLPVDIEGLIERLEGDFFPVDSRRYAQI</sequence>
<comment type="caution">
    <text evidence="1">The sequence shown here is derived from an EMBL/GenBank/DDBJ whole genome shotgun (WGS) entry which is preliminary data.</text>
</comment>
<dbReference type="Proteomes" id="UP000192610">
    <property type="component" value="Unassembled WGS sequence"/>
</dbReference>
<dbReference type="OrthoDB" id="892620at2"/>
<accession>A0A1V9F848</accession>
<dbReference type="STRING" id="354355.SAMN05660816_01845"/>
<reference evidence="2" key="1">
    <citation type="submission" date="2016-04" db="EMBL/GenBank/DDBJ databases">
        <authorList>
            <person name="Chen L."/>
            <person name="Zhuang W."/>
            <person name="Wang G."/>
        </authorList>
    </citation>
    <scope>NUCLEOTIDE SEQUENCE [LARGE SCALE GENOMIC DNA]</scope>
    <source>
        <strain evidence="2">17621</strain>
    </source>
</reference>
<organism evidence="1 2">
    <name type="scientific">Niastella yeongjuensis</name>
    <dbReference type="NCBI Taxonomy" id="354355"/>
    <lineage>
        <taxon>Bacteria</taxon>
        <taxon>Pseudomonadati</taxon>
        <taxon>Bacteroidota</taxon>
        <taxon>Chitinophagia</taxon>
        <taxon>Chitinophagales</taxon>
        <taxon>Chitinophagaceae</taxon>
        <taxon>Niastella</taxon>
    </lineage>
</organism>
<evidence type="ECO:0000313" key="1">
    <source>
        <dbReference type="EMBL" id="OQP54579.1"/>
    </source>
</evidence>
<protein>
    <submittedName>
        <fullName evidence="1">Uncharacterized protein</fullName>
    </submittedName>
</protein>
<gene>
    <name evidence="1" type="ORF">A4H97_21660</name>
</gene>
<dbReference type="RefSeq" id="WP_081197406.1">
    <property type="nucleotide sequence ID" value="NZ_FOCZ01000003.1"/>
</dbReference>
<name>A0A1V9F848_9BACT</name>
<proteinExistence type="predicted"/>
<keyword evidence="2" id="KW-1185">Reference proteome</keyword>
<dbReference type="EMBL" id="LVXG01000003">
    <property type="protein sequence ID" value="OQP54579.1"/>
    <property type="molecule type" value="Genomic_DNA"/>
</dbReference>